<evidence type="ECO:0000259" key="2">
    <source>
        <dbReference type="Pfam" id="PF00561"/>
    </source>
</evidence>
<dbReference type="InterPro" id="IPR000073">
    <property type="entry name" value="AB_hydrolase_1"/>
</dbReference>
<dbReference type="InterPro" id="IPR029058">
    <property type="entry name" value="AB_hydrolase_fold"/>
</dbReference>
<accession>A0A1L8QQA1</accession>
<gene>
    <name evidence="3" type="ORF">RU93_GL000667</name>
</gene>
<organism evidence="3 4">
    <name type="scientific">Enterococcus aquimarinus</name>
    <dbReference type="NCBI Taxonomy" id="328396"/>
    <lineage>
        <taxon>Bacteria</taxon>
        <taxon>Bacillati</taxon>
        <taxon>Bacillota</taxon>
        <taxon>Bacilli</taxon>
        <taxon>Lactobacillales</taxon>
        <taxon>Enterococcaceae</taxon>
        <taxon>Enterococcus</taxon>
    </lineage>
</organism>
<evidence type="ECO:0000313" key="4">
    <source>
        <dbReference type="Proteomes" id="UP000182149"/>
    </source>
</evidence>
<comment type="similarity">
    <text evidence="1">Belongs to the AB hydrolase superfamily.</text>
</comment>
<dbReference type="AlphaFoldDB" id="A0A1L8QQA1"/>
<feature type="domain" description="AB hydrolase-1" evidence="2">
    <location>
        <begin position="22"/>
        <end position="256"/>
    </location>
</feature>
<reference evidence="3 4" key="1">
    <citation type="submission" date="2014-12" db="EMBL/GenBank/DDBJ databases">
        <title>Draft genome sequences of 29 type strains of Enterococci.</title>
        <authorList>
            <person name="Zhong Z."/>
            <person name="Sun Z."/>
            <person name="Liu W."/>
            <person name="Zhang W."/>
            <person name="Zhang H."/>
        </authorList>
    </citation>
    <scope>NUCLEOTIDE SEQUENCE [LARGE SCALE GENOMIC DNA]</scope>
    <source>
        <strain evidence="3 4">DSM 17690</strain>
    </source>
</reference>
<comment type="caution">
    <text evidence="3">The sequence shown here is derived from an EMBL/GenBank/DDBJ whole genome shotgun (WGS) entry which is preliminary data.</text>
</comment>
<name>A0A1L8QQA1_9ENTE</name>
<dbReference type="SUPFAM" id="SSF53474">
    <property type="entry name" value="alpha/beta-Hydrolases"/>
    <property type="match status" value="1"/>
</dbReference>
<sequence length="268" mass="30284">MIMSNDIQKRHHLTIRGNGEQHILFIHGFASSQEAWSWITPAFEADYTLILLDLVGSGKSDKTAYQSERYQSLMGYVDDLIELCDTLQFKDLIVIGHSVGGLLGLLLANQRPDLVRQVQVIGASPRYLNDLPEYFGGFERENVDQILEMMELNYAGWASYLAPVALPISEGQAQTDYVQASFLSSDPKTTYEFLKITLLVDYRDLLKEVQTDTVILQCSEDSFVPIEVAEYMAQEIKNSQLHVLSAKGHYPHVSHPEETIAAIKHYLK</sequence>
<dbReference type="STRING" id="328396.RU93_GL000667"/>
<dbReference type="Proteomes" id="UP000182149">
    <property type="component" value="Unassembled WGS sequence"/>
</dbReference>
<dbReference type="Pfam" id="PF00561">
    <property type="entry name" value="Abhydrolase_1"/>
    <property type="match status" value="1"/>
</dbReference>
<dbReference type="PRINTS" id="PR00111">
    <property type="entry name" value="ABHYDROLASE"/>
</dbReference>
<dbReference type="PANTHER" id="PTHR43039">
    <property type="entry name" value="ESTERASE-RELATED"/>
    <property type="match status" value="1"/>
</dbReference>
<dbReference type="EMBL" id="JXKD01000014">
    <property type="protein sequence ID" value="OJG09684.1"/>
    <property type="molecule type" value="Genomic_DNA"/>
</dbReference>
<evidence type="ECO:0000256" key="1">
    <source>
        <dbReference type="ARBA" id="ARBA00008645"/>
    </source>
</evidence>
<protein>
    <submittedName>
        <fullName evidence="3">Sigma factor sigB regulation protein rsbQ</fullName>
    </submittedName>
</protein>
<dbReference type="Gene3D" id="3.40.50.1820">
    <property type="entry name" value="alpha/beta hydrolase"/>
    <property type="match status" value="1"/>
</dbReference>
<evidence type="ECO:0000313" key="3">
    <source>
        <dbReference type="EMBL" id="OJG09684.1"/>
    </source>
</evidence>
<proteinExistence type="inferred from homology"/>
<keyword evidence="4" id="KW-1185">Reference proteome</keyword>